<feature type="binding site" evidence="11">
    <location>
        <position position="157"/>
    </location>
    <ligand>
        <name>ATP</name>
        <dbReference type="ChEBI" id="CHEBI:30616"/>
    </ligand>
</feature>
<protein>
    <recommendedName>
        <fullName evidence="3 11">Shikimate kinase</fullName>
        <shortName evidence="11">SK</shortName>
        <ecNumber evidence="3 11">2.7.1.71</ecNumber>
    </recommendedName>
</protein>
<dbReference type="Proteomes" id="UP001320119">
    <property type="component" value="Chromosome"/>
</dbReference>
<dbReference type="SUPFAM" id="SSF52540">
    <property type="entry name" value="P-loop containing nucleoside triphosphate hydrolases"/>
    <property type="match status" value="1"/>
</dbReference>
<dbReference type="AlphaFoldDB" id="A0AAN1WEG2"/>
<feature type="binding site" evidence="11">
    <location>
        <begin position="14"/>
        <end position="19"/>
    </location>
    <ligand>
        <name>ATP</name>
        <dbReference type="ChEBI" id="CHEBI:30616"/>
    </ligand>
</feature>
<dbReference type="GO" id="GO:0009073">
    <property type="term" value="P:aromatic amino acid family biosynthetic process"/>
    <property type="evidence" value="ECO:0007669"/>
    <property type="project" value="UniProtKB-KW"/>
</dbReference>
<evidence type="ECO:0000256" key="4">
    <source>
        <dbReference type="ARBA" id="ARBA00022605"/>
    </source>
</evidence>
<name>A0AAN1WEG2_9GAMM</name>
<evidence type="ECO:0000256" key="8">
    <source>
        <dbReference type="ARBA" id="ARBA00022840"/>
    </source>
</evidence>
<evidence type="ECO:0000313" key="13">
    <source>
        <dbReference type="Proteomes" id="UP001320119"/>
    </source>
</evidence>
<dbReference type="KEGG" id="marq:MARGE09_P0271"/>
<dbReference type="EMBL" id="AP023086">
    <property type="protein sequence ID" value="BCD96072.1"/>
    <property type="molecule type" value="Genomic_DNA"/>
</dbReference>
<dbReference type="InterPro" id="IPR031322">
    <property type="entry name" value="Shikimate/glucono_kinase"/>
</dbReference>
<feature type="binding site" evidence="11">
    <location>
        <position position="121"/>
    </location>
    <ligand>
        <name>ATP</name>
        <dbReference type="ChEBI" id="CHEBI:30616"/>
    </ligand>
</feature>
<dbReference type="GO" id="GO:0009423">
    <property type="term" value="P:chorismate biosynthetic process"/>
    <property type="evidence" value="ECO:0007669"/>
    <property type="project" value="UniProtKB-UniRule"/>
</dbReference>
<keyword evidence="11" id="KW-0963">Cytoplasm</keyword>
<dbReference type="PANTHER" id="PTHR21087:SF16">
    <property type="entry name" value="SHIKIMATE KINASE 1, CHLOROPLASTIC"/>
    <property type="match status" value="1"/>
</dbReference>
<dbReference type="GO" id="GO:0008652">
    <property type="term" value="P:amino acid biosynthetic process"/>
    <property type="evidence" value="ECO:0007669"/>
    <property type="project" value="UniProtKB-KW"/>
</dbReference>
<feature type="binding site" evidence="11">
    <location>
        <position position="36"/>
    </location>
    <ligand>
        <name>substrate</name>
    </ligand>
</feature>
<comment type="similarity">
    <text evidence="2 11">Belongs to the shikimate kinase family.</text>
</comment>
<comment type="function">
    <text evidence="11">Catalyzes the specific phosphorylation of the 3-hydroxyl group of shikimic acid using ATP as a cosubstrate.</text>
</comment>
<sequence>MSKHSNIVLVGPMGAGKSTVGRLLASRLGFSFVDTDSVIEDRTGADIPWIFDVEGEEGFRARETAVLRDLLEENASMVIATGGGIVTQPENIALLRKLGRVFFLQASLEQLTARTSKDKKRPLLQVKDPKAKIKELLELRAPLYEAAAHANIMTDVRGAKGVVHQICAQIEA</sequence>
<dbReference type="CDD" id="cd00464">
    <property type="entry name" value="SK"/>
    <property type="match status" value="1"/>
</dbReference>
<comment type="subunit">
    <text evidence="11">Monomer.</text>
</comment>
<evidence type="ECO:0000256" key="10">
    <source>
        <dbReference type="ARBA" id="ARBA00048567"/>
    </source>
</evidence>
<keyword evidence="11" id="KW-0460">Magnesium</keyword>
<comment type="subcellular location">
    <subcellularLocation>
        <location evidence="11">Cytoplasm</location>
    </subcellularLocation>
</comment>
<dbReference type="GO" id="GO:0005829">
    <property type="term" value="C:cytosol"/>
    <property type="evidence" value="ECO:0007669"/>
    <property type="project" value="TreeGrafter"/>
</dbReference>
<dbReference type="PROSITE" id="PS01128">
    <property type="entry name" value="SHIKIMATE_KINASE"/>
    <property type="match status" value="1"/>
</dbReference>
<dbReference type="GO" id="GO:0000287">
    <property type="term" value="F:magnesium ion binding"/>
    <property type="evidence" value="ECO:0007669"/>
    <property type="project" value="UniProtKB-UniRule"/>
</dbReference>
<feature type="binding site" evidence="11">
    <location>
        <position position="60"/>
    </location>
    <ligand>
        <name>substrate</name>
    </ligand>
</feature>
<keyword evidence="9 11" id="KW-0057">Aromatic amino acid biosynthesis</keyword>
<keyword evidence="7 11" id="KW-0418">Kinase</keyword>
<dbReference type="Gene3D" id="3.40.50.300">
    <property type="entry name" value="P-loop containing nucleotide triphosphate hydrolases"/>
    <property type="match status" value="1"/>
</dbReference>
<comment type="cofactor">
    <cofactor evidence="11">
        <name>Mg(2+)</name>
        <dbReference type="ChEBI" id="CHEBI:18420"/>
    </cofactor>
    <text evidence="11">Binds 1 Mg(2+) ion per subunit.</text>
</comment>
<evidence type="ECO:0000256" key="7">
    <source>
        <dbReference type="ARBA" id="ARBA00022777"/>
    </source>
</evidence>
<gene>
    <name evidence="11" type="primary">aroK</name>
    <name evidence="12" type="ORF">MARGE09_P0271</name>
</gene>
<keyword evidence="6 11" id="KW-0547">Nucleotide-binding</keyword>
<evidence type="ECO:0000256" key="2">
    <source>
        <dbReference type="ARBA" id="ARBA00006997"/>
    </source>
</evidence>
<dbReference type="InterPro" id="IPR027417">
    <property type="entry name" value="P-loop_NTPase"/>
</dbReference>
<keyword evidence="11" id="KW-0479">Metal-binding</keyword>
<dbReference type="EC" id="2.7.1.71" evidence="3 11"/>
<evidence type="ECO:0000256" key="9">
    <source>
        <dbReference type="ARBA" id="ARBA00023141"/>
    </source>
</evidence>
<dbReference type="RefSeq" id="WP_236985579.1">
    <property type="nucleotide sequence ID" value="NZ_AP023086.1"/>
</dbReference>
<evidence type="ECO:0000256" key="11">
    <source>
        <dbReference type="HAMAP-Rule" id="MF_00109"/>
    </source>
</evidence>
<keyword evidence="4 11" id="KW-0028">Amino-acid biosynthesis</keyword>
<evidence type="ECO:0000256" key="3">
    <source>
        <dbReference type="ARBA" id="ARBA00012154"/>
    </source>
</evidence>
<dbReference type="GO" id="GO:0005524">
    <property type="term" value="F:ATP binding"/>
    <property type="evidence" value="ECO:0007669"/>
    <property type="project" value="UniProtKB-UniRule"/>
</dbReference>
<feature type="binding site" evidence="11">
    <location>
        <position position="83"/>
    </location>
    <ligand>
        <name>substrate</name>
    </ligand>
</feature>
<dbReference type="HAMAP" id="MF_00109">
    <property type="entry name" value="Shikimate_kinase"/>
    <property type="match status" value="1"/>
</dbReference>
<organism evidence="12 13">
    <name type="scientific">Marinagarivorans cellulosilyticus</name>
    <dbReference type="NCBI Taxonomy" id="2721545"/>
    <lineage>
        <taxon>Bacteria</taxon>
        <taxon>Pseudomonadati</taxon>
        <taxon>Pseudomonadota</taxon>
        <taxon>Gammaproteobacteria</taxon>
        <taxon>Cellvibrionales</taxon>
        <taxon>Cellvibrionaceae</taxon>
        <taxon>Marinagarivorans</taxon>
    </lineage>
</organism>
<accession>A0AAN1WEG2</accession>
<dbReference type="Pfam" id="PF01202">
    <property type="entry name" value="SKI"/>
    <property type="match status" value="1"/>
</dbReference>
<comment type="pathway">
    <text evidence="1 11">Metabolic intermediate biosynthesis; chorismate biosynthesis; chorismate from D-erythrose 4-phosphate and phosphoenolpyruvate: step 5/7.</text>
</comment>
<evidence type="ECO:0000256" key="1">
    <source>
        <dbReference type="ARBA" id="ARBA00004842"/>
    </source>
</evidence>
<keyword evidence="13" id="KW-1185">Reference proteome</keyword>
<keyword evidence="5 11" id="KW-0808">Transferase</keyword>
<comment type="catalytic activity">
    <reaction evidence="10 11">
        <text>shikimate + ATP = 3-phosphoshikimate + ADP + H(+)</text>
        <dbReference type="Rhea" id="RHEA:13121"/>
        <dbReference type="ChEBI" id="CHEBI:15378"/>
        <dbReference type="ChEBI" id="CHEBI:30616"/>
        <dbReference type="ChEBI" id="CHEBI:36208"/>
        <dbReference type="ChEBI" id="CHEBI:145989"/>
        <dbReference type="ChEBI" id="CHEBI:456216"/>
        <dbReference type="EC" id="2.7.1.71"/>
    </reaction>
</comment>
<evidence type="ECO:0000256" key="5">
    <source>
        <dbReference type="ARBA" id="ARBA00022679"/>
    </source>
</evidence>
<evidence type="ECO:0000256" key="6">
    <source>
        <dbReference type="ARBA" id="ARBA00022741"/>
    </source>
</evidence>
<evidence type="ECO:0000313" key="12">
    <source>
        <dbReference type="EMBL" id="BCD96072.1"/>
    </source>
</evidence>
<dbReference type="GO" id="GO:0004765">
    <property type="term" value="F:shikimate kinase activity"/>
    <property type="evidence" value="ECO:0007669"/>
    <property type="project" value="UniProtKB-UniRule"/>
</dbReference>
<proteinExistence type="inferred from homology"/>
<dbReference type="InterPro" id="IPR023000">
    <property type="entry name" value="Shikimate_kinase_CS"/>
</dbReference>
<dbReference type="PANTHER" id="PTHR21087">
    <property type="entry name" value="SHIKIMATE KINASE"/>
    <property type="match status" value="1"/>
</dbReference>
<reference evidence="12 13" key="1">
    <citation type="journal article" date="2022" name="IScience">
        <title>An ultrasensitive nanofiber-based assay for enzymatic hydrolysis and deep-sea microbial degradation of cellulose.</title>
        <authorList>
            <person name="Tsudome M."/>
            <person name="Tachioka M."/>
            <person name="Miyazaki M."/>
            <person name="Uchimura K."/>
            <person name="Tsuda M."/>
            <person name="Takaki Y."/>
            <person name="Deguchi S."/>
        </authorList>
    </citation>
    <scope>NUCLEOTIDE SEQUENCE [LARGE SCALE GENOMIC DNA]</scope>
    <source>
        <strain evidence="12 13">GE09</strain>
    </source>
</reference>
<keyword evidence="8 11" id="KW-0067">ATP-binding</keyword>
<dbReference type="PRINTS" id="PR01100">
    <property type="entry name" value="SHIKIMTKNASE"/>
</dbReference>
<feature type="binding site" evidence="11">
    <location>
        <position position="140"/>
    </location>
    <ligand>
        <name>substrate</name>
    </ligand>
</feature>
<dbReference type="InterPro" id="IPR000623">
    <property type="entry name" value="Shikimate_kinase/TSH1"/>
</dbReference>
<feature type="binding site" evidence="11">
    <location>
        <position position="18"/>
    </location>
    <ligand>
        <name>Mg(2+)</name>
        <dbReference type="ChEBI" id="CHEBI:18420"/>
    </ligand>
</feature>